<dbReference type="Proteomes" id="UP001303115">
    <property type="component" value="Unassembled WGS sequence"/>
</dbReference>
<sequence>MSLTRGGSTLANMRTVLVKVSPAPTTLSERRAVLGVLKKYAVVDVFKKLHDPSHFISTVAQEQMALSLVAKSPLQFDYAARQGRSNRTTTAPKTFLVKITEKPDYSHKTRIREALIYGRWPSPGPEPEPQPEFGQQQQQQQQQQYGDRDPAALFREDSLPRAALRAACPRDMAWAGLTDWESAGQLDGDGGAGLSHKGDYAQARLMKRGRNDSWFESLAEVYLARHEREESREGGLGKDAGVEEGGAAATVGGVIGGGRRC</sequence>
<name>A0AAN6SQ04_9PEZI</name>
<accession>A0AAN6SQ04</accession>
<evidence type="ECO:0000313" key="3">
    <source>
        <dbReference type="Proteomes" id="UP001303115"/>
    </source>
</evidence>
<dbReference type="EMBL" id="MU854442">
    <property type="protein sequence ID" value="KAK4038030.1"/>
    <property type="molecule type" value="Genomic_DNA"/>
</dbReference>
<gene>
    <name evidence="2" type="ORF">C8A01DRAFT_17845</name>
</gene>
<comment type="caution">
    <text evidence="2">The sequence shown here is derived from an EMBL/GenBank/DDBJ whole genome shotgun (WGS) entry which is preliminary data.</text>
</comment>
<organism evidence="2 3">
    <name type="scientific">Parachaetomium inaequale</name>
    <dbReference type="NCBI Taxonomy" id="2588326"/>
    <lineage>
        <taxon>Eukaryota</taxon>
        <taxon>Fungi</taxon>
        <taxon>Dikarya</taxon>
        <taxon>Ascomycota</taxon>
        <taxon>Pezizomycotina</taxon>
        <taxon>Sordariomycetes</taxon>
        <taxon>Sordariomycetidae</taxon>
        <taxon>Sordariales</taxon>
        <taxon>Chaetomiaceae</taxon>
        <taxon>Parachaetomium</taxon>
    </lineage>
</organism>
<protein>
    <submittedName>
        <fullName evidence="2">Uncharacterized protein</fullName>
    </submittedName>
</protein>
<feature type="compositionally biased region" description="Basic and acidic residues" evidence="1">
    <location>
        <begin position="227"/>
        <end position="236"/>
    </location>
</feature>
<feature type="region of interest" description="Disordered" evidence="1">
    <location>
        <begin position="118"/>
        <end position="148"/>
    </location>
</feature>
<dbReference type="AlphaFoldDB" id="A0AAN6SQ04"/>
<feature type="region of interest" description="Disordered" evidence="1">
    <location>
        <begin position="227"/>
        <end position="261"/>
    </location>
</feature>
<evidence type="ECO:0000256" key="1">
    <source>
        <dbReference type="SAM" id="MobiDB-lite"/>
    </source>
</evidence>
<feature type="compositionally biased region" description="Low complexity" evidence="1">
    <location>
        <begin position="131"/>
        <end position="144"/>
    </location>
</feature>
<evidence type="ECO:0000313" key="2">
    <source>
        <dbReference type="EMBL" id="KAK4038030.1"/>
    </source>
</evidence>
<reference evidence="3" key="1">
    <citation type="journal article" date="2023" name="Mol. Phylogenet. Evol.">
        <title>Genome-scale phylogeny and comparative genomics of the fungal order Sordariales.</title>
        <authorList>
            <person name="Hensen N."/>
            <person name="Bonometti L."/>
            <person name="Westerberg I."/>
            <person name="Brannstrom I.O."/>
            <person name="Guillou S."/>
            <person name="Cros-Aarteil S."/>
            <person name="Calhoun S."/>
            <person name="Haridas S."/>
            <person name="Kuo A."/>
            <person name="Mondo S."/>
            <person name="Pangilinan J."/>
            <person name="Riley R."/>
            <person name="LaButti K."/>
            <person name="Andreopoulos B."/>
            <person name="Lipzen A."/>
            <person name="Chen C."/>
            <person name="Yan M."/>
            <person name="Daum C."/>
            <person name="Ng V."/>
            <person name="Clum A."/>
            <person name="Steindorff A."/>
            <person name="Ohm R.A."/>
            <person name="Martin F."/>
            <person name="Silar P."/>
            <person name="Natvig D.O."/>
            <person name="Lalanne C."/>
            <person name="Gautier V."/>
            <person name="Ament-Velasquez S.L."/>
            <person name="Kruys A."/>
            <person name="Hutchinson M.I."/>
            <person name="Powell A.J."/>
            <person name="Barry K."/>
            <person name="Miller A.N."/>
            <person name="Grigoriev I.V."/>
            <person name="Debuchy R."/>
            <person name="Gladieux P."/>
            <person name="Hiltunen Thoren M."/>
            <person name="Johannesson H."/>
        </authorList>
    </citation>
    <scope>NUCLEOTIDE SEQUENCE [LARGE SCALE GENOMIC DNA]</scope>
    <source>
        <strain evidence="3">CBS 284.82</strain>
    </source>
</reference>
<keyword evidence="3" id="KW-1185">Reference proteome</keyword>
<proteinExistence type="predicted"/>